<accession>J9W2Y3</accession>
<feature type="compositionally biased region" description="Basic and acidic residues" evidence="1">
    <location>
        <begin position="187"/>
        <end position="200"/>
    </location>
</feature>
<dbReference type="RefSeq" id="XP_012053271.1">
    <property type="nucleotide sequence ID" value="XM_012197881.1"/>
</dbReference>
<evidence type="ECO:0000313" key="4">
    <source>
        <dbReference type="Proteomes" id="UP000010091"/>
    </source>
</evidence>
<keyword evidence="2" id="KW-0812">Transmembrane</keyword>
<organism evidence="3 4">
    <name type="scientific">Cryptococcus neoformans (strain H99 / ATCC 208821 / CBS 10515 / FGSC 9487)</name>
    <name type="common">Cryptococcus neoformans var. grubii serotype A</name>
    <dbReference type="NCBI Taxonomy" id="235443"/>
    <lineage>
        <taxon>Eukaryota</taxon>
        <taxon>Fungi</taxon>
        <taxon>Dikarya</taxon>
        <taxon>Basidiomycota</taxon>
        <taxon>Agaricomycotina</taxon>
        <taxon>Tremellomycetes</taxon>
        <taxon>Tremellales</taxon>
        <taxon>Cryptococcaceae</taxon>
        <taxon>Cryptococcus</taxon>
        <taxon>Cryptococcus neoformans species complex</taxon>
    </lineage>
</organism>
<dbReference type="AlphaFoldDB" id="J9W2Y3"/>
<dbReference type="HOGENOM" id="CLU_799305_0_0_1"/>
<dbReference type="Proteomes" id="UP000010091">
    <property type="component" value="Chromosome 13"/>
</dbReference>
<reference evidence="3 4" key="1">
    <citation type="journal article" date="2014" name="PLoS Genet.">
        <title>Analysis of the genome and transcriptome of Cryptococcus neoformans var. grubii reveals complex RNA expression and microevolution leading to virulence attenuation.</title>
        <authorList>
            <person name="Janbon G."/>
            <person name="Ormerod K.L."/>
            <person name="Paulet D."/>
            <person name="Byrnes E.J.III."/>
            <person name="Yadav V."/>
            <person name="Chatterjee G."/>
            <person name="Mullapudi N."/>
            <person name="Hon C.C."/>
            <person name="Billmyre R.B."/>
            <person name="Brunel F."/>
            <person name="Bahn Y.S."/>
            <person name="Chen W."/>
            <person name="Chen Y."/>
            <person name="Chow E.W."/>
            <person name="Coppee J.Y."/>
            <person name="Floyd-Averette A."/>
            <person name="Gaillardin C."/>
            <person name="Gerik K.J."/>
            <person name="Goldberg J."/>
            <person name="Gonzalez-Hilarion S."/>
            <person name="Gujja S."/>
            <person name="Hamlin J.L."/>
            <person name="Hsueh Y.P."/>
            <person name="Ianiri G."/>
            <person name="Jones S."/>
            <person name="Kodira C.D."/>
            <person name="Kozubowski L."/>
            <person name="Lam W."/>
            <person name="Marra M."/>
            <person name="Mesner L.D."/>
            <person name="Mieczkowski P.A."/>
            <person name="Moyrand F."/>
            <person name="Nielsen K."/>
            <person name="Proux C."/>
            <person name="Rossignol T."/>
            <person name="Schein J.E."/>
            <person name="Sun S."/>
            <person name="Wollschlaeger C."/>
            <person name="Wood I.A."/>
            <person name="Zeng Q."/>
            <person name="Neuveglise C."/>
            <person name="Newlon C.S."/>
            <person name="Perfect J.R."/>
            <person name="Lodge J.K."/>
            <person name="Idnurm A."/>
            <person name="Stajich J.E."/>
            <person name="Kronstad J.W."/>
            <person name="Sanyal K."/>
            <person name="Heitman J."/>
            <person name="Fraser J.A."/>
            <person name="Cuomo C.A."/>
            <person name="Dietrich F.S."/>
        </authorList>
    </citation>
    <scope>NUCLEOTIDE SEQUENCE [LARGE SCALE GENOMIC DNA]</scope>
    <source>
        <strain evidence="4">H99 / ATCC 208821 / CBS 10515 / FGSC 9487</strain>
    </source>
</reference>
<keyword evidence="2" id="KW-1133">Transmembrane helix</keyword>
<feature type="compositionally biased region" description="Basic and acidic residues" evidence="1">
    <location>
        <begin position="241"/>
        <end position="258"/>
    </location>
</feature>
<gene>
    <name evidence="3" type="ORF">CNAG_06271</name>
</gene>
<feature type="compositionally biased region" description="Basic and acidic residues" evidence="1">
    <location>
        <begin position="159"/>
        <end position="172"/>
    </location>
</feature>
<name>J9W2Y3_CRYN9</name>
<keyword evidence="4" id="KW-1185">Reference proteome</keyword>
<feature type="region of interest" description="Disordered" evidence="1">
    <location>
        <begin position="102"/>
        <end position="140"/>
    </location>
</feature>
<feature type="compositionally biased region" description="Basic residues" evidence="1">
    <location>
        <begin position="259"/>
        <end position="285"/>
    </location>
</feature>
<dbReference type="GeneID" id="23889487"/>
<protein>
    <submittedName>
        <fullName evidence="3">Uncharacterized protein</fullName>
    </submittedName>
</protein>
<dbReference type="EMBL" id="CP003832">
    <property type="protein sequence ID" value="AFR98505.2"/>
    <property type="molecule type" value="Genomic_DNA"/>
</dbReference>
<dbReference type="VEuPathDB" id="FungiDB:CNAG_06271"/>
<keyword evidence="2" id="KW-0472">Membrane</keyword>
<feature type="transmembrane region" description="Helical" evidence="2">
    <location>
        <begin position="325"/>
        <end position="342"/>
    </location>
</feature>
<evidence type="ECO:0000256" key="1">
    <source>
        <dbReference type="SAM" id="MobiDB-lite"/>
    </source>
</evidence>
<proteinExistence type="predicted"/>
<feature type="region of interest" description="Disordered" evidence="1">
    <location>
        <begin position="159"/>
        <end position="291"/>
    </location>
</feature>
<dbReference type="KEGG" id="cng:CNAG_06271"/>
<dbReference type="OrthoDB" id="2565260at2759"/>
<feature type="compositionally biased region" description="Basic and acidic residues" evidence="1">
    <location>
        <begin position="219"/>
        <end position="229"/>
    </location>
</feature>
<evidence type="ECO:0000313" key="3">
    <source>
        <dbReference type="EMBL" id="AFR98505.2"/>
    </source>
</evidence>
<evidence type="ECO:0000256" key="2">
    <source>
        <dbReference type="SAM" id="Phobius"/>
    </source>
</evidence>
<feature type="compositionally biased region" description="Basic residues" evidence="1">
    <location>
        <begin position="230"/>
        <end position="240"/>
    </location>
</feature>
<sequence>MSLKSPADGQIIAAIIEILDKHPYLHPSFNAPAFGFNHLAYSLHVSPFKLSVDHTINLVRPLAETLFDRPREPVVKELSSRRGLGKEVWVVFEMVPGSGNWTDGVKDKASSEEGSSEELQRPPARRARTERFLDTSASCSPDTDKYMPFVSYLKWGKDDSRQEGEEGGKQDSGDSGVLRVPNRLGKPKRDSDGKSLKKVEEEVDGNEDEKGGEEEEEDGKVVEKEETRSKGKRRHKQTHKHGTESDQTRPADEKSKRKESTHKRPKNRHRRSSASSSSKKKKKRLHKEDELESPSTPWFEIAFEGLPFGPDVPAFKMLGWMRKQWRLLLAEAVFILGLVYIIQATGL</sequence>
<feature type="compositionally biased region" description="Acidic residues" evidence="1">
    <location>
        <begin position="201"/>
        <end position="218"/>
    </location>
</feature>